<dbReference type="Proteomes" id="UP000836387">
    <property type="component" value="Unassembled WGS sequence"/>
</dbReference>
<accession>A0ACA9TLR3</accession>
<protein>
    <submittedName>
        <fullName evidence="1">Uncharacterized protein</fullName>
    </submittedName>
</protein>
<organism evidence="1 2">
    <name type="scientific">Clonostachys rosea f. rosea IK726</name>
    <dbReference type="NCBI Taxonomy" id="1349383"/>
    <lineage>
        <taxon>Eukaryota</taxon>
        <taxon>Fungi</taxon>
        <taxon>Dikarya</taxon>
        <taxon>Ascomycota</taxon>
        <taxon>Pezizomycotina</taxon>
        <taxon>Sordariomycetes</taxon>
        <taxon>Hypocreomycetidae</taxon>
        <taxon>Hypocreales</taxon>
        <taxon>Bionectriaceae</taxon>
        <taxon>Clonostachys</taxon>
    </lineage>
</organism>
<name>A0ACA9TLR3_BIOOC</name>
<gene>
    <name evidence="1" type="ORF">CRV2_00002921</name>
</gene>
<dbReference type="EMBL" id="CADEHS020000005">
    <property type="protein sequence ID" value="CAG9941491.1"/>
    <property type="molecule type" value="Genomic_DNA"/>
</dbReference>
<proteinExistence type="predicted"/>
<comment type="caution">
    <text evidence="1">The sequence shown here is derived from an EMBL/GenBank/DDBJ whole genome shotgun (WGS) entry which is preliminary data.</text>
</comment>
<evidence type="ECO:0000313" key="1">
    <source>
        <dbReference type="EMBL" id="CAG9941491.1"/>
    </source>
</evidence>
<sequence length="371" mass="41148">MGSPPRQSPGTSTTPAAALTSTQIEGEDILEAEEEGNDASDADSALGSVGEILAICRNFNTNPSNKVAGSSLTSLRSSVLRYQEENGRTYHAMSSGKYGFPNDEDESKRLDLQHNLWLFTLRGELGLCPKIQNGPAKRVLDAGTGTGIWAIEYADVYPESEVIGVDLSPIQPSLTPPNCSFEVDDLEKEWTWTRPFDLIFARVLTACFEEMQSFVDKSFENLEPGGYLEMQDLTHPLGCDDGSLDLESPLGQFGPLVIKACTLAGRPIDIAPKYGEFMKKAGFVDVVHRQYKWPTNAWPKDKHYKEIGAWSFENLNSGLEGLLLALFTRHLGWSVEEVTVYCAQARKQLRDPKVHAYIPIHVWYGRKPEGE</sequence>
<keyword evidence="2" id="KW-1185">Reference proteome</keyword>
<evidence type="ECO:0000313" key="2">
    <source>
        <dbReference type="Proteomes" id="UP000836387"/>
    </source>
</evidence>
<reference evidence="1" key="2">
    <citation type="submission" date="2021-10" db="EMBL/GenBank/DDBJ databases">
        <authorList>
            <person name="Piombo E."/>
        </authorList>
    </citation>
    <scope>NUCLEOTIDE SEQUENCE</scope>
</reference>
<reference evidence="1" key="1">
    <citation type="submission" date="2020-04" db="EMBL/GenBank/DDBJ databases">
        <authorList>
            <person name="Broberg M."/>
        </authorList>
    </citation>
    <scope>NUCLEOTIDE SEQUENCE</scope>
</reference>